<evidence type="ECO:0000256" key="2">
    <source>
        <dbReference type="ARBA" id="ARBA00012418"/>
    </source>
</evidence>
<dbReference type="GO" id="GO:0000428">
    <property type="term" value="C:DNA-directed RNA polymerase complex"/>
    <property type="evidence" value="ECO:0007669"/>
    <property type="project" value="UniProtKB-KW"/>
</dbReference>
<dbReference type="SUPFAM" id="SSF56553">
    <property type="entry name" value="Insert subdomain of RNA polymerase alpha subunit"/>
    <property type="match status" value="1"/>
</dbReference>
<evidence type="ECO:0000256" key="4">
    <source>
        <dbReference type="ARBA" id="ARBA00022679"/>
    </source>
</evidence>
<dbReference type="EC" id="2.7.7.6" evidence="2"/>
<dbReference type="NCBIfam" id="NF003519">
    <property type="entry name" value="PRK05182.2-5"/>
    <property type="match status" value="1"/>
</dbReference>
<dbReference type="InterPro" id="IPR036643">
    <property type="entry name" value="RNApol_insert_sf"/>
</dbReference>
<dbReference type="Gene3D" id="3.30.1360.10">
    <property type="entry name" value="RNA polymerase, RBP11-like subunit"/>
    <property type="match status" value="1"/>
</dbReference>
<dbReference type="Pfam" id="PF01000">
    <property type="entry name" value="RNA_pol_A_bac"/>
    <property type="match status" value="1"/>
</dbReference>
<dbReference type="InterPro" id="IPR011262">
    <property type="entry name" value="DNA-dir_RNA_pol_insert"/>
</dbReference>
<protein>
    <recommendedName>
        <fullName evidence="2">DNA-directed RNA polymerase</fullName>
        <ecNumber evidence="2">2.7.7.6</ecNumber>
    </recommendedName>
</protein>
<dbReference type="GO" id="GO:0003677">
    <property type="term" value="F:DNA binding"/>
    <property type="evidence" value="ECO:0007669"/>
    <property type="project" value="InterPro"/>
</dbReference>
<dbReference type="InterPro" id="IPR011263">
    <property type="entry name" value="DNA-dir_RNA_pol_RpoA/D/Rpb3"/>
</dbReference>
<evidence type="ECO:0000256" key="6">
    <source>
        <dbReference type="ARBA" id="ARBA00023163"/>
    </source>
</evidence>
<dbReference type="NCBIfam" id="NF003513">
    <property type="entry name" value="PRK05182.1-2"/>
    <property type="match status" value="1"/>
</dbReference>
<organism evidence="9">
    <name type="scientific">marine metagenome</name>
    <dbReference type="NCBI Taxonomy" id="408172"/>
    <lineage>
        <taxon>unclassified sequences</taxon>
        <taxon>metagenomes</taxon>
        <taxon>ecological metagenomes</taxon>
    </lineage>
</organism>
<name>A0A381QT49_9ZZZZ</name>
<proteinExistence type="inferred from homology"/>
<dbReference type="GO" id="GO:0006351">
    <property type="term" value="P:DNA-templated transcription"/>
    <property type="evidence" value="ECO:0007669"/>
    <property type="project" value="InterPro"/>
</dbReference>
<reference evidence="9" key="1">
    <citation type="submission" date="2018-05" db="EMBL/GenBank/DDBJ databases">
        <authorList>
            <person name="Lanie J.A."/>
            <person name="Ng W.-L."/>
            <person name="Kazmierczak K.M."/>
            <person name="Andrzejewski T.M."/>
            <person name="Davidsen T.M."/>
            <person name="Wayne K.J."/>
            <person name="Tettelin H."/>
            <person name="Glass J.I."/>
            <person name="Rusch D."/>
            <person name="Podicherti R."/>
            <person name="Tsui H.-C.T."/>
            <person name="Winkler M.E."/>
        </authorList>
    </citation>
    <scope>NUCLEOTIDE SEQUENCE</scope>
</reference>
<comment type="similarity">
    <text evidence="1">Belongs to the RNA polymerase alpha chain family.</text>
</comment>
<evidence type="ECO:0000313" key="9">
    <source>
        <dbReference type="EMBL" id="SUZ80753.1"/>
    </source>
</evidence>
<accession>A0A381QT49</accession>
<evidence type="ECO:0000256" key="3">
    <source>
        <dbReference type="ARBA" id="ARBA00022478"/>
    </source>
</evidence>
<dbReference type="CDD" id="cd06928">
    <property type="entry name" value="RNAP_alpha_NTD"/>
    <property type="match status" value="1"/>
</dbReference>
<dbReference type="EMBL" id="UINC01001439">
    <property type="protein sequence ID" value="SUZ80753.1"/>
    <property type="molecule type" value="Genomic_DNA"/>
</dbReference>
<evidence type="ECO:0000259" key="8">
    <source>
        <dbReference type="SMART" id="SM00662"/>
    </source>
</evidence>
<gene>
    <name evidence="9" type="ORF">METZ01_LOCUS33607</name>
</gene>
<dbReference type="FunFam" id="2.170.120.12:FF:000001">
    <property type="entry name" value="DNA-directed RNA polymerase subunit alpha"/>
    <property type="match status" value="1"/>
</dbReference>
<dbReference type="Gene3D" id="2.170.120.12">
    <property type="entry name" value="DNA-directed RNA polymerase, insert domain"/>
    <property type="match status" value="1"/>
</dbReference>
<dbReference type="Pfam" id="PF01193">
    <property type="entry name" value="RNA_pol_L"/>
    <property type="match status" value="1"/>
</dbReference>
<comment type="catalytic activity">
    <reaction evidence="7">
        <text>RNA(n) + a ribonucleoside 5'-triphosphate = RNA(n+1) + diphosphate</text>
        <dbReference type="Rhea" id="RHEA:21248"/>
        <dbReference type="Rhea" id="RHEA-COMP:14527"/>
        <dbReference type="Rhea" id="RHEA-COMP:17342"/>
        <dbReference type="ChEBI" id="CHEBI:33019"/>
        <dbReference type="ChEBI" id="CHEBI:61557"/>
        <dbReference type="ChEBI" id="CHEBI:140395"/>
        <dbReference type="EC" id="2.7.7.6"/>
    </reaction>
</comment>
<dbReference type="SMART" id="SM00662">
    <property type="entry name" value="RPOLD"/>
    <property type="match status" value="1"/>
</dbReference>
<dbReference type="AlphaFoldDB" id="A0A381QT49"/>
<evidence type="ECO:0000256" key="7">
    <source>
        <dbReference type="ARBA" id="ARBA00048552"/>
    </source>
</evidence>
<dbReference type="InterPro" id="IPR011773">
    <property type="entry name" value="DNA-dir_RpoA"/>
</dbReference>
<sequence length="348" mass="38747">VQIDLTGLVLPERIEVSEASEDGSRAEFVIEPLERGFGHTLGNSVRRVLLSSLRGAAVWAFRVDGVVHEHQTIEGVVEDVHQVIQNLKSLVITLDDDVPEATLTIRVDKLGPVTAGDVGPVSGVTIHDPDHHLMTVQGKQKLNIELYVRKGRGFILAEQHELLREAPVDMVRIDAIYNPVRRANFSVEETRVGQRTDFDRLTLLVETDGSVDAESAVHYAAALVRKHFEFMLYFGEGGVPQVTVPGAVEVPEQLRDLLERSIEDLAELSVRSRNSLQKENIQTLGDLVQRTEEEMLGIENFGKKSLTEIAAFLDEHELNFGMRLKSGDEGQLFLVEEDEVQSVETSEE</sequence>
<feature type="non-terminal residue" evidence="9">
    <location>
        <position position="1"/>
    </location>
</feature>
<dbReference type="SUPFAM" id="SSF55257">
    <property type="entry name" value="RBP11-like subunits of RNA polymerase"/>
    <property type="match status" value="1"/>
</dbReference>
<dbReference type="Pfam" id="PF03118">
    <property type="entry name" value="RNA_pol_A_CTD"/>
    <property type="match status" value="1"/>
</dbReference>
<feature type="domain" description="DNA-directed RNA polymerase RpoA/D/Rpb3-type" evidence="8">
    <location>
        <begin position="25"/>
        <end position="234"/>
    </location>
</feature>
<keyword evidence="5" id="KW-0548">Nucleotidyltransferase</keyword>
<dbReference type="GO" id="GO:0005737">
    <property type="term" value="C:cytoplasm"/>
    <property type="evidence" value="ECO:0007669"/>
    <property type="project" value="UniProtKB-ARBA"/>
</dbReference>
<evidence type="ECO:0000256" key="5">
    <source>
        <dbReference type="ARBA" id="ARBA00022695"/>
    </source>
</evidence>
<dbReference type="GO" id="GO:0046983">
    <property type="term" value="F:protein dimerization activity"/>
    <property type="evidence" value="ECO:0007669"/>
    <property type="project" value="InterPro"/>
</dbReference>
<keyword evidence="3" id="KW-0240">DNA-directed RNA polymerase</keyword>
<keyword evidence="6" id="KW-0804">Transcription</keyword>
<evidence type="ECO:0000256" key="1">
    <source>
        <dbReference type="ARBA" id="ARBA00007123"/>
    </source>
</evidence>
<keyword evidence="4" id="KW-0808">Transferase</keyword>
<dbReference type="InterPro" id="IPR036603">
    <property type="entry name" value="RBP11-like"/>
</dbReference>
<dbReference type="InterPro" id="IPR011260">
    <property type="entry name" value="RNAP_asu_C"/>
</dbReference>
<dbReference type="SUPFAM" id="SSF47789">
    <property type="entry name" value="C-terminal domain of RNA polymerase alpha subunit"/>
    <property type="match status" value="1"/>
</dbReference>
<dbReference type="Gene3D" id="1.10.150.20">
    <property type="entry name" value="5' to 3' exonuclease, C-terminal subdomain"/>
    <property type="match status" value="1"/>
</dbReference>
<dbReference type="NCBIfam" id="TIGR02027">
    <property type="entry name" value="rpoA"/>
    <property type="match status" value="1"/>
</dbReference>
<dbReference type="GO" id="GO:0003899">
    <property type="term" value="F:DNA-directed RNA polymerase activity"/>
    <property type="evidence" value="ECO:0007669"/>
    <property type="project" value="UniProtKB-EC"/>
</dbReference>
<dbReference type="HAMAP" id="MF_00059">
    <property type="entry name" value="RNApol_bact_RpoA"/>
    <property type="match status" value="1"/>
</dbReference>